<proteinExistence type="predicted"/>
<dbReference type="EMBL" id="JAYMGO010000007">
    <property type="protein sequence ID" value="KAL1271372.1"/>
    <property type="molecule type" value="Genomic_DNA"/>
</dbReference>
<comment type="caution">
    <text evidence="2">The sequence shown here is derived from an EMBL/GenBank/DDBJ whole genome shotgun (WGS) entry which is preliminary data.</text>
</comment>
<dbReference type="Proteomes" id="UP001558613">
    <property type="component" value="Unassembled WGS sequence"/>
</dbReference>
<evidence type="ECO:0000313" key="3">
    <source>
        <dbReference type="Proteomes" id="UP001558613"/>
    </source>
</evidence>
<reference evidence="2 3" key="1">
    <citation type="submission" date="2023-09" db="EMBL/GenBank/DDBJ databases">
        <authorList>
            <person name="Wang M."/>
        </authorList>
    </citation>
    <scope>NUCLEOTIDE SEQUENCE [LARGE SCALE GENOMIC DNA]</scope>
    <source>
        <strain evidence="2">GT-2023</strain>
        <tissue evidence="2">Liver</tissue>
    </source>
</reference>
<protein>
    <submittedName>
        <fullName evidence="2">Uncharacterized protein</fullName>
    </submittedName>
</protein>
<keyword evidence="3" id="KW-1185">Reference proteome</keyword>
<gene>
    <name evidence="2" type="ORF">QQF64_030388</name>
</gene>
<evidence type="ECO:0000256" key="1">
    <source>
        <dbReference type="SAM" id="MobiDB-lite"/>
    </source>
</evidence>
<sequence>MNVEWEGTRRQEASAVIEFRPNADHFLIDRIYFSRHYYTRLLECLPRPKCKSEQRFPRRSFSAAVNHPSCPSLKEDTDTGSQSRTQG</sequence>
<organism evidence="2 3">
    <name type="scientific">Cirrhinus molitorella</name>
    <name type="common">mud carp</name>
    <dbReference type="NCBI Taxonomy" id="172907"/>
    <lineage>
        <taxon>Eukaryota</taxon>
        <taxon>Metazoa</taxon>
        <taxon>Chordata</taxon>
        <taxon>Craniata</taxon>
        <taxon>Vertebrata</taxon>
        <taxon>Euteleostomi</taxon>
        <taxon>Actinopterygii</taxon>
        <taxon>Neopterygii</taxon>
        <taxon>Teleostei</taxon>
        <taxon>Ostariophysi</taxon>
        <taxon>Cypriniformes</taxon>
        <taxon>Cyprinidae</taxon>
        <taxon>Labeoninae</taxon>
        <taxon>Labeonini</taxon>
        <taxon>Cirrhinus</taxon>
    </lineage>
</organism>
<accession>A0ABR3N3G0</accession>
<feature type="region of interest" description="Disordered" evidence="1">
    <location>
        <begin position="57"/>
        <end position="87"/>
    </location>
</feature>
<name>A0ABR3N3G0_9TELE</name>
<evidence type="ECO:0000313" key="2">
    <source>
        <dbReference type="EMBL" id="KAL1271372.1"/>
    </source>
</evidence>